<protein>
    <recommendedName>
        <fullName evidence="3">YD repeat-containing protein</fullName>
    </recommendedName>
</protein>
<accession>A0A3G7TPL5</accession>
<dbReference type="RefSeq" id="WP_124320889.1">
    <property type="nucleotide sequence ID" value="NZ_CP027753.1"/>
</dbReference>
<evidence type="ECO:0000313" key="1">
    <source>
        <dbReference type="EMBL" id="AZE49075.1"/>
    </source>
</evidence>
<dbReference type="Proteomes" id="UP000268048">
    <property type="component" value="Chromosome"/>
</dbReference>
<reference evidence="1 2" key="1">
    <citation type="submission" date="2018-03" db="EMBL/GenBank/DDBJ databases">
        <title>Diversity of phytobeneficial traits revealed by whole-genome analysis of worldwide-isolated phenazine-producing Pseudomonas spp.</title>
        <authorList>
            <person name="Biessy A."/>
            <person name="Novinscak A."/>
            <person name="Blom J."/>
            <person name="Leger G."/>
            <person name="Thomashow L.S."/>
            <person name="Cazorla F.M."/>
            <person name="Josic D."/>
            <person name="Filion M."/>
        </authorList>
    </citation>
    <scope>NUCLEOTIDE SEQUENCE [LARGE SCALE GENOMIC DNA]</scope>
    <source>
        <strain evidence="1 2">B25</strain>
    </source>
</reference>
<dbReference type="Gene3D" id="2.180.10.10">
    <property type="entry name" value="RHS repeat-associated core"/>
    <property type="match status" value="1"/>
</dbReference>
<evidence type="ECO:0008006" key="3">
    <source>
        <dbReference type="Google" id="ProtNLM"/>
    </source>
</evidence>
<sequence length="1513" mass="168329">MATPYHGLFSEALNSQSLVTGVSPQTGVFQACLTMAEITVGIQQPAVFSLKLSMGMNSTIKVGSADYVVNFPVAGTYIKYPLSFASFNIPYISTLDLKWYTASGAIESISSYNNGHDIKLVYHKAKDILIETINKRSGGAPGELIGMWKVKYKDGATEYYSKVRNINGTLNEYHGFLFKRVSSAGHTLLFEYDKFWRIVSISDAANSNNKIVINYGDPLGDGAGMIYTVTQTTYGKTLESKIYLRDYIVTSFRKHHKFHVVDYVTLPNMPDQKYRFGHMRLDDSSTFLGDLSQVEIGLYDIETPYGLTQTALYTRLNYGYVNSELKTVPAVRVLYTTDIGNGVPRIRTLGNTGISMASGSTYAISYQFKAESNTNNYTGYTPNTAVTPGRDDCIYKTDNYEYSTTEVHGAADVDMGSRSGVFDKKVIRTYNRFHLLVKERTLYRDEGSLEEVVRTYTYPVVAGDITAQPANFQFWETCTTEYVMDASNREPNSEASKTQTQRVDEFGNLLSATAESGISLTYEYYDVAGTTDCPAALNGIKCYVKRIDTRPKPSEPAPAIADKRQEFTYKKVPGIPYTEVDADGYVFDSVKPYMVLPAVTKVQTAAGMLSLTTNSYEVANTPRILIGALVSIETTSPAVAQGQSTVEIKNWTEFSWAVIDSNNIRKTTTNRATVSGEPKPAINAGSIESRLADGLIVKETSTNNVEITYEYNQFAQLTKKTYFANQSEYKEVEEFAFEFPKQYQLFGRKNLVTYKKVRSEGANDTSLYFRYYLGANLQVCEISQGKFAAAQSPSNIDPNATEYRIAERNIYKPDGSLLSSSLLDHSSASAISIVTNMNTTSNFSSTISPTEVTYLETIDPRKNIVTSGVVGAPICYLQEKNDYGSVNIVSVTKFGVDKTGPEVDGHKLLVNAYDGFGRLTSTGQLKKGFVKYVYDELDRVTEEKEVDGSQTLLQTTTYKYSAHIPSMTLPVHLKCIVIVDQDTPTSVLMDAKREYDAFSRLTQQTTPNVYPSSILTEKYEYTDQNFPYLPTRLTKDIGYVTFSYDSCTGMLLNKTLNNGSVSGQPPGLVVDFVYDKKTKLLQRSTIGPTGTESQSRYDYTYDRFDRVSGVKVSFENDPLSYLTVYQYSSLLGMLESWDMHAGTVRCWDCEYGYDSVGRASTIVYRSYDSGRALATINIAIEYVNSTQGFASGNVESIELSLPSFSSALKSLKVDFRYDERGLEVQRVYSILGERGSSTPNETKLVFDVINTINNERLIESQTIIRSYMSGTEVEDWGHYDSTGMKYSYDNLGGGVLSVSSSIQYDDVGSPSTRKSVSQFTFGSSRINELSTNIGNASTRQKYTYIADRVNATTPPKGQVGETALYEYDDNGNVKKDPSFNFLRYNVENALSIYAQTDVTPVRETKYYYSPSGELNRIIDPDGESVYYFYNDNILAGEVTPKLRTHYIQVGNILLGRVLVCPASSTSVNASCELEIFGTDSAGSVRAVYRFTAGATEPVVNYFDYSDYGERTPS</sequence>
<evidence type="ECO:0000313" key="2">
    <source>
        <dbReference type="Proteomes" id="UP000268048"/>
    </source>
</evidence>
<proteinExistence type="predicted"/>
<organism evidence="1 2">
    <name type="scientific">Pseudomonas chlororaphis</name>
    <dbReference type="NCBI Taxonomy" id="587753"/>
    <lineage>
        <taxon>Bacteria</taxon>
        <taxon>Pseudomonadati</taxon>
        <taxon>Pseudomonadota</taxon>
        <taxon>Gammaproteobacteria</taxon>
        <taxon>Pseudomonadales</taxon>
        <taxon>Pseudomonadaceae</taxon>
        <taxon>Pseudomonas</taxon>
    </lineage>
</organism>
<name>A0A3G7TPL5_9PSED</name>
<dbReference type="EMBL" id="CP027753">
    <property type="protein sequence ID" value="AZE49075.1"/>
    <property type="molecule type" value="Genomic_DNA"/>
</dbReference>
<gene>
    <name evidence="1" type="ORF">C4K04_3403</name>
</gene>